<dbReference type="InterPro" id="IPR032788">
    <property type="entry name" value="AGL_central"/>
</dbReference>
<keyword evidence="13" id="KW-0511">Multifunctional enzyme</keyword>
<accession>A0A0C2YVD8</accession>
<dbReference type="HOGENOM" id="CLU_001517_2_0_1"/>
<dbReference type="PANTHER" id="PTHR10569:SF2">
    <property type="entry name" value="GLYCOGEN DEBRANCHING ENZYME"/>
    <property type="match status" value="1"/>
</dbReference>
<dbReference type="GO" id="GO:0004134">
    <property type="term" value="F:4-alpha-glucanotransferase activity"/>
    <property type="evidence" value="ECO:0007669"/>
    <property type="project" value="UniProtKB-EC"/>
</dbReference>
<dbReference type="Pfam" id="PF14699">
    <property type="entry name" value="hGDE_N"/>
    <property type="match status" value="1"/>
</dbReference>
<dbReference type="Pfam" id="PF14702">
    <property type="entry name" value="hGDE_central"/>
    <property type="match status" value="1"/>
</dbReference>
<comment type="catalytic activity">
    <reaction evidence="1">
        <text>Transfers a segment of a (1-&gt;4)-alpha-D-glucan to a new position in an acceptor, which may be glucose or a (1-&gt;4)-alpha-D-glucan.</text>
        <dbReference type="EC" id="2.4.1.25"/>
    </reaction>
</comment>
<keyword evidence="12" id="KW-0320">Glycogen biosynthesis</keyword>
<evidence type="ECO:0000256" key="3">
    <source>
        <dbReference type="ARBA" id="ARBA00003530"/>
    </source>
</evidence>
<evidence type="ECO:0000256" key="16">
    <source>
        <dbReference type="ARBA" id="ARBA00031477"/>
    </source>
</evidence>
<keyword evidence="10" id="KW-0808">Transferase</keyword>
<proteinExistence type="inferred from homology"/>
<evidence type="ECO:0000256" key="11">
    <source>
        <dbReference type="ARBA" id="ARBA00022801"/>
    </source>
</evidence>
<evidence type="ECO:0000259" key="19">
    <source>
        <dbReference type="Pfam" id="PF14699"/>
    </source>
</evidence>
<comment type="subcellular location">
    <subcellularLocation>
        <location evidence="4">Cytoplasm</location>
    </subcellularLocation>
</comment>
<reference evidence="23" key="2">
    <citation type="submission" date="2015-01" db="EMBL/GenBank/DDBJ databases">
        <title>Evolutionary Origins and Diversification of the Mycorrhizal Mutualists.</title>
        <authorList>
            <consortium name="DOE Joint Genome Institute"/>
            <consortium name="Mycorrhizal Genomics Consortium"/>
            <person name="Kohler A."/>
            <person name="Kuo A."/>
            <person name="Nagy L.G."/>
            <person name="Floudas D."/>
            <person name="Copeland A."/>
            <person name="Barry K.W."/>
            <person name="Cichocki N."/>
            <person name="Veneault-Fourrey C."/>
            <person name="LaButti K."/>
            <person name="Lindquist E.A."/>
            <person name="Lipzen A."/>
            <person name="Lundell T."/>
            <person name="Morin E."/>
            <person name="Murat C."/>
            <person name="Riley R."/>
            <person name="Ohm R."/>
            <person name="Sun H."/>
            <person name="Tunlid A."/>
            <person name="Henrissat B."/>
            <person name="Grigoriev I.V."/>
            <person name="Hibbett D.S."/>
            <person name="Martin F."/>
        </authorList>
    </citation>
    <scope>NUCLEOTIDE SEQUENCE [LARGE SCALE GENOMIC DNA]</scope>
    <source>
        <strain evidence="23">h7</strain>
    </source>
</reference>
<evidence type="ECO:0000256" key="12">
    <source>
        <dbReference type="ARBA" id="ARBA00023056"/>
    </source>
</evidence>
<evidence type="ECO:0000256" key="2">
    <source>
        <dbReference type="ARBA" id="ARBA00000927"/>
    </source>
</evidence>
<dbReference type="GO" id="GO:0005980">
    <property type="term" value="P:glycogen catabolic process"/>
    <property type="evidence" value="ECO:0007669"/>
    <property type="project" value="InterPro"/>
</dbReference>
<feature type="domain" description="Glycogen debranching enzyme central" evidence="21">
    <location>
        <begin position="793"/>
        <end position="1034"/>
    </location>
</feature>
<name>A0A0C2YVD8_HEBCY</name>
<dbReference type="GO" id="GO:0005978">
    <property type="term" value="P:glycogen biosynthetic process"/>
    <property type="evidence" value="ECO:0007669"/>
    <property type="project" value="UniProtKB-KW"/>
</dbReference>
<evidence type="ECO:0000256" key="9">
    <source>
        <dbReference type="ARBA" id="ARBA00022676"/>
    </source>
</evidence>
<feature type="compositionally biased region" description="Low complexity" evidence="17">
    <location>
        <begin position="13"/>
        <end position="41"/>
    </location>
</feature>
<keyword evidence="9" id="KW-0328">Glycosyltransferase</keyword>
<evidence type="ECO:0000256" key="10">
    <source>
        <dbReference type="ARBA" id="ARBA00022679"/>
    </source>
</evidence>
<dbReference type="CDD" id="cd11327">
    <property type="entry name" value="AmyAc_Glg_debranch_2"/>
    <property type="match status" value="1"/>
</dbReference>
<dbReference type="Pfam" id="PF06202">
    <property type="entry name" value="GDE_C"/>
    <property type="match status" value="1"/>
</dbReference>
<dbReference type="Pfam" id="PF14701">
    <property type="entry name" value="hDGE_amylase"/>
    <property type="match status" value="1"/>
</dbReference>
<comment type="function">
    <text evidence="3">Multifunctional enzyme acting as 1,4-alpha-D-glucan:1,4-alpha-D-glucan 4-alpha-D-glycosyltransferase and amylo-1,6-glucosidase in glycogen degradation.</text>
</comment>
<evidence type="ECO:0000256" key="7">
    <source>
        <dbReference type="ARBA" id="ARBA00020723"/>
    </source>
</evidence>
<dbReference type="PANTHER" id="PTHR10569">
    <property type="entry name" value="GLYCOGEN DEBRANCHING ENZYME"/>
    <property type="match status" value="1"/>
</dbReference>
<evidence type="ECO:0000256" key="4">
    <source>
        <dbReference type="ARBA" id="ARBA00004496"/>
    </source>
</evidence>
<evidence type="ECO:0000256" key="5">
    <source>
        <dbReference type="ARBA" id="ARBA00012560"/>
    </source>
</evidence>
<dbReference type="GO" id="GO:0004135">
    <property type="term" value="F:amylo-alpha-1,6-glucosidase activity"/>
    <property type="evidence" value="ECO:0007669"/>
    <property type="project" value="UniProtKB-EC"/>
</dbReference>
<dbReference type="InterPro" id="IPR017853">
    <property type="entry name" value="GH"/>
</dbReference>
<evidence type="ECO:0000256" key="8">
    <source>
        <dbReference type="ARBA" id="ARBA00022490"/>
    </source>
</evidence>
<dbReference type="SUPFAM" id="SSF51445">
    <property type="entry name" value="(Trans)glycosidases"/>
    <property type="match status" value="1"/>
</dbReference>
<dbReference type="Proteomes" id="UP000053424">
    <property type="component" value="Unassembled WGS sequence"/>
</dbReference>
<evidence type="ECO:0000313" key="23">
    <source>
        <dbReference type="Proteomes" id="UP000053424"/>
    </source>
</evidence>
<dbReference type="InterPro" id="IPR032792">
    <property type="entry name" value="AGL_glucanoTrfase"/>
</dbReference>
<evidence type="ECO:0000259" key="21">
    <source>
        <dbReference type="Pfam" id="PF14702"/>
    </source>
</evidence>
<evidence type="ECO:0000256" key="6">
    <source>
        <dbReference type="ARBA" id="ARBA00012778"/>
    </source>
</evidence>
<evidence type="ECO:0000256" key="15">
    <source>
        <dbReference type="ARBA" id="ARBA00025780"/>
    </source>
</evidence>
<reference evidence="22 23" key="1">
    <citation type="submission" date="2014-04" db="EMBL/GenBank/DDBJ databases">
        <authorList>
            <consortium name="DOE Joint Genome Institute"/>
            <person name="Kuo A."/>
            <person name="Gay G."/>
            <person name="Dore J."/>
            <person name="Kohler A."/>
            <person name="Nagy L.G."/>
            <person name="Floudas D."/>
            <person name="Copeland A."/>
            <person name="Barry K.W."/>
            <person name="Cichocki N."/>
            <person name="Veneault-Fourrey C."/>
            <person name="LaButti K."/>
            <person name="Lindquist E.A."/>
            <person name="Lipzen A."/>
            <person name="Lundell T."/>
            <person name="Morin E."/>
            <person name="Murat C."/>
            <person name="Sun H."/>
            <person name="Tunlid A."/>
            <person name="Henrissat B."/>
            <person name="Grigoriev I.V."/>
            <person name="Hibbett D.S."/>
            <person name="Martin F."/>
            <person name="Nordberg H.P."/>
            <person name="Cantor M.N."/>
            <person name="Hua S.X."/>
        </authorList>
    </citation>
    <scope>NUCLEOTIDE SEQUENCE [LARGE SCALE GENOMIC DNA]</scope>
    <source>
        <strain evidence="23">h7</strain>
    </source>
</reference>
<keyword evidence="8" id="KW-0963">Cytoplasm</keyword>
<sequence length="1594" mass="178059">MPKGRKQAYGKQRPSLSIPRRSSSSRSLSASSPTTPLTPKTPADEGIEFFQAQVQPGGSPISVYELRLEADGGPSKELSYIRLPPAYIPYILRVSIQAGSPAARRGVFKTNFPLDGGVFGREKFTKRKLPQDFSKPVQVDLPISHAGAFVYWVEYDGNNGERLKGRSGYFNIDPILKIKARTPILDNDLRVLPPAKGGVLKEHLVNLPLDGLSILTVVSKWMGPLEDWTKHFAEAKDRGYTMLHYTPLQERGESDSPYSIRNQLKYDSSLFGSDLNENTGRARIEEILKIAHDEYGLLSLTDVVLNHTANDSPWLLDHPEAGFSPANSPHLTPALELDSAIIEFSGSLAAKGLPTIVTSDGDVNVLIAAFDKAVRDLNLWQYYVLDAEREKDSVEATLTSGKVEAWSGPIVKNKTVGELADILRAENKILGLGAFASRFGVRADSAVAAGFIQAAFTELKDPKALANAWVKVVDVLNVPLYKEWEDDTNAAIGNVKNRLKYARLDAHGPKLGEITKLNPLVETYFTRLVPTPGADPLVYSLANNGWIWNADPLQNFALLPSKAYLRREVIVWGDCVKLRYGSQPADNPWLWEHMTSYVNSLAQTFDGFRIDNCHSTPLEVGTRMLDAARVVRPDLYICAELFTGNEEMDLEFVRELGINSLIRESGNGWDPKELSRLLYRHGLGKPVGSMDAACMVSQEDIPSPTGKGPVRNAVIIPLNGSHPHALLYDQTHDNESPLDKRSAEDALSTAALVAFSYCAIGSVKGFDDLYPKLLNLVNEKRKYELTDLDEKSGIAKVKRVLNELHLEMVLEGYEEGHVHQEYDYITLHRVHPITQKGYLLVAHTAFSKDRKGRGHVDPAKLRRTRAKFILGASINISSYETPSDPNFLKGLPATLEEMPTVVVPQGLDHEGPYAEIIVPETFPPGSIMLFETQLQEFDASLDEFCASGAQEAFEDVNLVDLNVILHRADVEERDATGGKFGAYVVPGLAAMVYCGLEGWMHPLRHIMRHNDLGHPLCKNLRDGSWALDYVHERMAFQVENFPNLAKPAQWIKERFDRVKATVPNYMRPKYFALVVSEAYKAARRAAIEQCSDFVSSGHDFTQDLALCAIQMHGLVQSASLDPEKPVPSLAAGLPHFTTGWGRCWGRDVFISLSGLFLTTRNFEDAKRHILAFASTLKHGLIPNLLDSVRNPRYNSRDSPWWMLQNIQDHVNTAPGGLSILTESVKRRFPKDDTWVAWDDPRAYAYSSTISEIIQEILQRHAEGINFREYNAGPTLDMQMRDEGFNISIRVDWETGLILGGNKHNCGTWMDKMGESVKAGTKGVPGSPRDGAPIEITGLVKSTLRWLSELSKHGRFPFEGVQAEVNGKKRLVTYKEWSDLIQQSFEKCYYVPENRADDSKYNINSSIVNRRGIYKDVYGSGLDHEWADYQFRCNFPIAMTVAPEMFDEKHALGALNLADQVLRGPLGMKTLDPGDLRYRPNYDNANDSDDPAVAKGLNYHNGPEWGWPLGYFLRPYLYFDTRFGAGRNDPQQTLHYLHTMLLAPRKHVAKDPWRGLPELTNEDGSFCRDSCPTQAWSASTLLDFLADVHRGKVED</sequence>
<feature type="domain" description="Glycogen debranching enzyme glucanotransferase" evidence="20">
    <location>
        <begin position="206"/>
        <end position="636"/>
    </location>
</feature>
<evidence type="ECO:0000259" key="20">
    <source>
        <dbReference type="Pfam" id="PF14701"/>
    </source>
</evidence>
<gene>
    <name evidence="22" type="ORF">M413DRAFT_442943</name>
</gene>
<dbReference type="EC" id="2.4.1.25" evidence="5"/>
<organism evidence="22 23">
    <name type="scientific">Hebeloma cylindrosporum</name>
    <dbReference type="NCBI Taxonomy" id="76867"/>
    <lineage>
        <taxon>Eukaryota</taxon>
        <taxon>Fungi</taxon>
        <taxon>Dikarya</taxon>
        <taxon>Basidiomycota</taxon>
        <taxon>Agaricomycotina</taxon>
        <taxon>Agaricomycetes</taxon>
        <taxon>Agaricomycetidae</taxon>
        <taxon>Agaricales</taxon>
        <taxon>Agaricineae</taxon>
        <taxon>Hymenogastraceae</taxon>
        <taxon>Hebeloma</taxon>
    </lineage>
</organism>
<dbReference type="InterPro" id="IPR008928">
    <property type="entry name" value="6-hairpin_glycosidase_sf"/>
</dbReference>
<dbReference type="Gene3D" id="1.50.10.10">
    <property type="match status" value="1"/>
</dbReference>
<dbReference type="EC" id="3.2.1.33" evidence="6"/>
<evidence type="ECO:0000313" key="22">
    <source>
        <dbReference type="EMBL" id="KIM44977.1"/>
    </source>
</evidence>
<evidence type="ECO:0000256" key="14">
    <source>
        <dbReference type="ARBA" id="ARBA00023295"/>
    </source>
</evidence>
<feature type="domain" description="Eukaryotic glycogen debranching enzyme N-terminal" evidence="19">
    <location>
        <begin position="92"/>
        <end position="179"/>
    </location>
</feature>
<feature type="domain" description="Glycogen debranching enzyme C-terminal" evidence="18">
    <location>
        <begin position="1123"/>
        <end position="1581"/>
    </location>
</feature>
<keyword evidence="14" id="KW-0326">Glycosidase</keyword>
<evidence type="ECO:0000259" key="18">
    <source>
        <dbReference type="Pfam" id="PF06202"/>
    </source>
</evidence>
<dbReference type="EMBL" id="KN831773">
    <property type="protein sequence ID" value="KIM44977.1"/>
    <property type="molecule type" value="Genomic_DNA"/>
</dbReference>
<dbReference type="Gene3D" id="3.20.20.80">
    <property type="entry name" value="Glycosidases"/>
    <property type="match status" value="2"/>
</dbReference>
<protein>
    <recommendedName>
        <fullName evidence="7">Glycogen debranching enzyme</fullName>
        <ecNumber evidence="5">2.4.1.25</ecNumber>
        <ecNumber evidence="6">3.2.1.33</ecNumber>
    </recommendedName>
    <alternativeName>
        <fullName evidence="16">Glycogen debrancher</fullName>
    </alternativeName>
</protein>
<dbReference type="STRING" id="686832.A0A0C2YVD8"/>
<dbReference type="OrthoDB" id="10248904at2759"/>
<dbReference type="SUPFAM" id="SSF48208">
    <property type="entry name" value="Six-hairpin glycosidases"/>
    <property type="match status" value="1"/>
</dbReference>
<evidence type="ECO:0000256" key="13">
    <source>
        <dbReference type="ARBA" id="ARBA00023268"/>
    </source>
</evidence>
<feature type="region of interest" description="Disordered" evidence="17">
    <location>
        <begin position="1"/>
        <end position="43"/>
    </location>
</feature>
<dbReference type="InterPro" id="IPR010401">
    <property type="entry name" value="AGL/Gdb1"/>
</dbReference>
<dbReference type="InterPro" id="IPR032790">
    <property type="entry name" value="GDE_C"/>
</dbReference>
<keyword evidence="23" id="KW-1185">Reference proteome</keyword>
<dbReference type="GO" id="GO:0005737">
    <property type="term" value="C:cytoplasm"/>
    <property type="evidence" value="ECO:0007669"/>
    <property type="project" value="UniProtKB-SubCell"/>
</dbReference>
<evidence type="ECO:0000256" key="17">
    <source>
        <dbReference type="SAM" id="MobiDB-lite"/>
    </source>
</evidence>
<comment type="catalytic activity">
    <reaction evidence="2">
        <text>Hydrolysis of (1-&gt;6)-alpha-D-glucosidic branch linkages in glycogen phosphorylase limit dextrin.</text>
        <dbReference type="EC" id="3.2.1.33"/>
    </reaction>
</comment>
<comment type="similarity">
    <text evidence="15">Belongs to the glycogen debranching enzyme family.</text>
</comment>
<dbReference type="InterPro" id="IPR012341">
    <property type="entry name" value="6hp_glycosidase-like_sf"/>
</dbReference>
<dbReference type="FunFam" id="1.50.10.10:FF:000039">
    <property type="entry name" value="Glycogen debranching enzyme Gdb1, putative"/>
    <property type="match status" value="1"/>
</dbReference>
<dbReference type="InterPro" id="IPR029436">
    <property type="entry name" value="AGL_euk_N"/>
</dbReference>
<keyword evidence="11 22" id="KW-0378">Hydrolase</keyword>
<evidence type="ECO:0000256" key="1">
    <source>
        <dbReference type="ARBA" id="ARBA00000439"/>
    </source>
</evidence>